<name>A0ABN7VWQ1_GIGMA</name>
<proteinExistence type="predicted"/>
<accession>A0ABN7VWQ1</accession>
<comment type="caution">
    <text evidence="1">The sequence shown here is derived from an EMBL/GenBank/DDBJ whole genome shotgun (WGS) entry which is preliminary data.</text>
</comment>
<evidence type="ECO:0000313" key="2">
    <source>
        <dbReference type="Proteomes" id="UP000789901"/>
    </source>
</evidence>
<protein>
    <submittedName>
        <fullName evidence="1">29084_t:CDS:1</fullName>
    </submittedName>
</protein>
<gene>
    <name evidence="1" type="ORF">GMARGA_LOCUS23575</name>
</gene>
<dbReference type="EMBL" id="CAJVQB010024004">
    <property type="protein sequence ID" value="CAG8803121.1"/>
    <property type="molecule type" value="Genomic_DNA"/>
</dbReference>
<feature type="non-terminal residue" evidence="1">
    <location>
        <position position="202"/>
    </location>
</feature>
<dbReference type="Proteomes" id="UP000789901">
    <property type="component" value="Unassembled WGS sequence"/>
</dbReference>
<organism evidence="1 2">
    <name type="scientific">Gigaspora margarita</name>
    <dbReference type="NCBI Taxonomy" id="4874"/>
    <lineage>
        <taxon>Eukaryota</taxon>
        <taxon>Fungi</taxon>
        <taxon>Fungi incertae sedis</taxon>
        <taxon>Mucoromycota</taxon>
        <taxon>Glomeromycotina</taxon>
        <taxon>Glomeromycetes</taxon>
        <taxon>Diversisporales</taxon>
        <taxon>Gigasporaceae</taxon>
        <taxon>Gigaspora</taxon>
    </lineage>
</organism>
<reference evidence="1 2" key="1">
    <citation type="submission" date="2021-06" db="EMBL/GenBank/DDBJ databases">
        <authorList>
            <person name="Kallberg Y."/>
            <person name="Tangrot J."/>
            <person name="Rosling A."/>
        </authorList>
    </citation>
    <scope>NUCLEOTIDE SEQUENCE [LARGE SCALE GENOMIC DNA]</scope>
    <source>
        <strain evidence="1 2">120-4 pot B 10/14</strain>
    </source>
</reference>
<sequence length="202" mass="22968">MPSHISLFVISHTIKWKHFFSSNESPQLFNPRDIIFISGKYVVENSEECVTVAYASIIDAGKPEREFDMIGIPVCDTHLMVSANVNRNPKKTEEFIHFGVECTEYNAITGSSNIKIEIIVLYASQSVRFKHLGLLEINIKIANNYLILEFIKFSDFGKILIEATDIDYQKSSIYYPTVSEISPDKSQKTHSISILLLMILNL</sequence>
<evidence type="ECO:0000313" key="1">
    <source>
        <dbReference type="EMBL" id="CAG8803121.1"/>
    </source>
</evidence>
<keyword evidence="2" id="KW-1185">Reference proteome</keyword>